<dbReference type="PANTHER" id="PTHR23236:SF119">
    <property type="entry name" value="NUCLEAR RNA-BINDING PROTEIN SART-3"/>
    <property type="match status" value="1"/>
</dbReference>
<feature type="compositionally biased region" description="Low complexity" evidence="4">
    <location>
        <begin position="262"/>
        <end position="273"/>
    </location>
</feature>
<evidence type="ECO:0000313" key="6">
    <source>
        <dbReference type="EMBL" id="KAK2603616.1"/>
    </source>
</evidence>
<feature type="region of interest" description="Disordered" evidence="4">
    <location>
        <begin position="246"/>
        <end position="293"/>
    </location>
</feature>
<evidence type="ECO:0000256" key="2">
    <source>
        <dbReference type="ARBA" id="ARBA00022884"/>
    </source>
</evidence>
<name>A0AAJ0CUB9_9HYPO</name>
<keyword evidence="2 3" id="KW-0694">RNA-binding</keyword>
<feature type="compositionally biased region" description="Polar residues" evidence="4">
    <location>
        <begin position="274"/>
        <end position="286"/>
    </location>
</feature>
<dbReference type="InterPro" id="IPR012677">
    <property type="entry name" value="Nucleotide-bd_a/b_plait_sf"/>
</dbReference>
<evidence type="ECO:0000256" key="4">
    <source>
        <dbReference type="SAM" id="MobiDB-lite"/>
    </source>
</evidence>
<feature type="domain" description="RRM" evidence="5">
    <location>
        <begin position="14"/>
        <end position="93"/>
    </location>
</feature>
<evidence type="ECO:0000256" key="1">
    <source>
        <dbReference type="ARBA" id="ARBA00022737"/>
    </source>
</evidence>
<keyword evidence="7" id="KW-1185">Reference proteome</keyword>
<reference evidence="6" key="1">
    <citation type="submission" date="2023-06" db="EMBL/GenBank/DDBJ databases">
        <title>Conoideocrella luteorostrata (Hypocreales: Clavicipitaceae), a potential biocontrol fungus for elongate hemlock scale in United States Christmas tree production areas.</title>
        <authorList>
            <person name="Barrett H."/>
            <person name="Lovett B."/>
            <person name="Macias A.M."/>
            <person name="Stajich J.E."/>
            <person name="Kasson M.T."/>
        </authorList>
    </citation>
    <scope>NUCLEOTIDE SEQUENCE</scope>
    <source>
        <strain evidence="6">ARSEF 14590</strain>
    </source>
</reference>
<dbReference type="PANTHER" id="PTHR23236">
    <property type="entry name" value="EUKARYOTIC TRANSLATION INITIATION FACTOR 4B/4H"/>
    <property type="match status" value="1"/>
</dbReference>
<dbReference type="GO" id="GO:0003723">
    <property type="term" value="F:RNA binding"/>
    <property type="evidence" value="ECO:0007669"/>
    <property type="project" value="UniProtKB-UniRule"/>
</dbReference>
<dbReference type="EMBL" id="JASWJB010000060">
    <property type="protein sequence ID" value="KAK2603616.1"/>
    <property type="molecule type" value="Genomic_DNA"/>
</dbReference>
<dbReference type="SMART" id="SM00360">
    <property type="entry name" value="RRM"/>
    <property type="match status" value="2"/>
</dbReference>
<dbReference type="AlphaFoldDB" id="A0AAJ0CUB9"/>
<protein>
    <recommendedName>
        <fullName evidence="5">RRM domain-containing protein</fullName>
    </recommendedName>
</protein>
<keyword evidence="1" id="KW-0677">Repeat</keyword>
<dbReference type="InterPro" id="IPR000504">
    <property type="entry name" value="RRM_dom"/>
</dbReference>
<evidence type="ECO:0000313" key="7">
    <source>
        <dbReference type="Proteomes" id="UP001251528"/>
    </source>
</evidence>
<feature type="domain" description="RRM" evidence="5">
    <location>
        <begin position="155"/>
        <end position="241"/>
    </location>
</feature>
<gene>
    <name evidence="6" type="ORF">QQS21_004197</name>
</gene>
<evidence type="ECO:0000256" key="3">
    <source>
        <dbReference type="PROSITE-ProRule" id="PRU00176"/>
    </source>
</evidence>
<dbReference type="InterPro" id="IPR035979">
    <property type="entry name" value="RBD_domain_sf"/>
</dbReference>
<dbReference type="Proteomes" id="UP001251528">
    <property type="component" value="Unassembled WGS sequence"/>
</dbReference>
<sequence>MEQTPHTQQDALNRRIYLGNLPYTAKPNDIEKLLVTQGFSDLDKIHISIDPVSGRNPGYCFVDFTSQETTNEALASLSGTIRGRPIKVGLCEPKKEHDRGWKNEKDSTFQRWGNWSAQSSHGGAPVGPFNSRGYEQGPYGALDHFENVMEGKKGRRLYVGGLGRMINQAQHVDDITEIFSDFSPVAIGKRITPHESTRSQKGNHHYCFVDFETKDEAEAAMKALNGKAVADGRLKVSMAGEIPPKLLNSRLNAGDGRGVNDGSSLHPSGSSSGNTVQSNRAAASTNWRRKDNL</sequence>
<dbReference type="SUPFAM" id="SSF54928">
    <property type="entry name" value="RNA-binding domain, RBD"/>
    <property type="match status" value="1"/>
</dbReference>
<comment type="caution">
    <text evidence="6">The sequence shown here is derived from an EMBL/GenBank/DDBJ whole genome shotgun (WGS) entry which is preliminary data.</text>
</comment>
<dbReference type="PROSITE" id="PS50102">
    <property type="entry name" value="RRM"/>
    <property type="match status" value="2"/>
</dbReference>
<dbReference type="CDD" id="cd00590">
    <property type="entry name" value="RRM_SF"/>
    <property type="match status" value="2"/>
</dbReference>
<proteinExistence type="predicted"/>
<organism evidence="6 7">
    <name type="scientific">Conoideocrella luteorostrata</name>
    <dbReference type="NCBI Taxonomy" id="1105319"/>
    <lineage>
        <taxon>Eukaryota</taxon>
        <taxon>Fungi</taxon>
        <taxon>Dikarya</taxon>
        <taxon>Ascomycota</taxon>
        <taxon>Pezizomycotina</taxon>
        <taxon>Sordariomycetes</taxon>
        <taxon>Hypocreomycetidae</taxon>
        <taxon>Hypocreales</taxon>
        <taxon>Clavicipitaceae</taxon>
        <taxon>Conoideocrella</taxon>
    </lineage>
</organism>
<dbReference type="Pfam" id="PF00076">
    <property type="entry name" value="RRM_1"/>
    <property type="match status" value="2"/>
</dbReference>
<evidence type="ECO:0000259" key="5">
    <source>
        <dbReference type="PROSITE" id="PS50102"/>
    </source>
</evidence>
<dbReference type="Gene3D" id="3.30.70.330">
    <property type="match status" value="2"/>
</dbReference>
<accession>A0AAJ0CUB9</accession>